<name>A0A180GGA5_PUCT1</name>
<dbReference type="GO" id="GO:0004479">
    <property type="term" value="F:methionyl-tRNA formyltransferase activity"/>
    <property type="evidence" value="ECO:0007669"/>
    <property type="project" value="TreeGrafter"/>
</dbReference>
<dbReference type="Pfam" id="PF00551">
    <property type="entry name" value="Formyl_trans_N"/>
    <property type="match status" value="1"/>
</dbReference>
<dbReference type="SUPFAM" id="SSF53328">
    <property type="entry name" value="Formyltransferase"/>
    <property type="match status" value="1"/>
</dbReference>
<sequence length="207" mass="22602">MIGRFRHLRALNVNPSLLPRYWGAAPTQWQLAKGEPELGVSIQELSPKAFDTGAILAQNSLSLPPTTCYLAAKTPLADLAADILNQLIPHLFWSYANVPGRCRGMSHQHPLNIQLNGEIYQVEVDLQETPKAETFAAHNWRAQSQVICCSTAPLTGLRFVLARIHQHDQSSSGLLSLSRRAGRAGLPPVGGIHSIIPSPRTQDPSLP</sequence>
<dbReference type="AlphaFoldDB" id="A0A180GGA5"/>
<dbReference type="GO" id="GO:0005739">
    <property type="term" value="C:mitochondrion"/>
    <property type="evidence" value="ECO:0007669"/>
    <property type="project" value="TreeGrafter"/>
</dbReference>
<organism evidence="3">
    <name type="scientific">Puccinia triticina (isolate 1-1 / race 1 (BBBD))</name>
    <name type="common">Brown leaf rust fungus</name>
    <dbReference type="NCBI Taxonomy" id="630390"/>
    <lineage>
        <taxon>Eukaryota</taxon>
        <taxon>Fungi</taxon>
        <taxon>Dikarya</taxon>
        <taxon>Basidiomycota</taxon>
        <taxon>Pucciniomycotina</taxon>
        <taxon>Pucciniomycetes</taxon>
        <taxon>Pucciniales</taxon>
        <taxon>Pucciniaceae</taxon>
        <taxon>Puccinia</taxon>
    </lineage>
</organism>
<reference evidence="4" key="4">
    <citation type="submission" date="2025-05" db="UniProtKB">
        <authorList>
            <consortium name="EnsemblFungi"/>
        </authorList>
    </citation>
    <scope>IDENTIFICATION</scope>
    <source>
        <strain evidence="4">isolate 1-1 / race 1 (BBBD)</strain>
    </source>
</reference>
<feature type="region of interest" description="Disordered" evidence="1">
    <location>
        <begin position="188"/>
        <end position="207"/>
    </location>
</feature>
<dbReference type="PANTHER" id="PTHR11138">
    <property type="entry name" value="METHIONYL-TRNA FORMYLTRANSFERASE"/>
    <property type="match status" value="1"/>
</dbReference>
<dbReference type="STRING" id="630390.A0A180GGA5"/>
<dbReference type="EMBL" id="ADAS02000076">
    <property type="protein sequence ID" value="OAV91705.1"/>
    <property type="molecule type" value="Genomic_DNA"/>
</dbReference>
<evidence type="ECO:0000256" key="1">
    <source>
        <dbReference type="SAM" id="MobiDB-lite"/>
    </source>
</evidence>
<feature type="domain" description="Formyl transferase N-terminal" evidence="2">
    <location>
        <begin position="8"/>
        <end position="65"/>
    </location>
</feature>
<evidence type="ECO:0000313" key="5">
    <source>
        <dbReference type="Proteomes" id="UP000005240"/>
    </source>
</evidence>
<dbReference type="VEuPathDB" id="FungiDB:PTTG_12384"/>
<reference evidence="3" key="2">
    <citation type="submission" date="2016-05" db="EMBL/GenBank/DDBJ databases">
        <title>Comparative analysis highlights variable genome content of wheat rusts and divergence of the mating loci.</title>
        <authorList>
            <person name="Cuomo C.A."/>
            <person name="Bakkeren G."/>
            <person name="Szabo L."/>
            <person name="Khalil H."/>
            <person name="Joly D."/>
            <person name="Goldberg J."/>
            <person name="Young S."/>
            <person name="Zeng Q."/>
            <person name="Fellers J."/>
        </authorList>
    </citation>
    <scope>NUCLEOTIDE SEQUENCE [LARGE SCALE GENOMIC DNA]</scope>
    <source>
        <strain evidence="3">1-1 BBBD Race 1</strain>
    </source>
</reference>
<reference evidence="3" key="1">
    <citation type="submission" date="2009-11" db="EMBL/GenBank/DDBJ databases">
        <authorList>
            <consortium name="The Broad Institute Genome Sequencing Platform"/>
            <person name="Ward D."/>
            <person name="Feldgarden M."/>
            <person name="Earl A."/>
            <person name="Young S.K."/>
            <person name="Zeng Q."/>
            <person name="Koehrsen M."/>
            <person name="Alvarado L."/>
            <person name="Berlin A."/>
            <person name="Bochicchio J."/>
            <person name="Borenstein D."/>
            <person name="Chapman S.B."/>
            <person name="Chen Z."/>
            <person name="Engels R."/>
            <person name="Freedman E."/>
            <person name="Gellesch M."/>
            <person name="Goldberg J."/>
            <person name="Griggs A."/>
            <person name="Gujja S."/>
            <person name="Heilman E."/>
            <person name="Heiman D."/>
            <person name="Hepburn T."/>
            <person name="Howarth C."/>
            <person name="Jen D."/>
            <person name="Larson L."/>
            <person name="Lewis B."/>
            <person name="Mehta T."/>
            <person name="Park D."/>
            <person name="Pearson M."/>
            <person name="Roberts A."/>
            <person name="Saif S."/>
            <person name="Shea T."/>
            <person name="Shenoy N."/>
            <person name="Sisk P."/>
            <person name="Stolte C."/>
            <person name="Sykes S."/>
            <person name="Thomson T."/>
            <person name="Walk T."/>
            <person name="White J."/>
            <person name="Yandava C."/>
            <person name="Izard J."/>
            <person name="Baranova O.V."/>
            <person name="Blanton J.M."/>
            <person name="Tanner A.C."/>
            <person name="Dewhirst F.E."/>
            <person name="Haas B."/>
            <person name="Nusbaum C."/>
            <person name="Birren B."/>
        </authorList>
    </citation>
    <scope>NUCLEOTIDE SEQUENCE [LARGE SCALE GENOMIC DNA]</scope>
    <source>
        <strain evidence="3">1-1 BBBD Race 1</strain>
    </source>
</reference>
<dbReference type="PANTHER" id="PTHR11138:SF5">
    <property type="entry name" value="METHIONYL-TRNA FORMYLTRANSFERASE, MITOCHONDRIAL"/>
    <property type="match status" value="1"/>
</dbReference>
<gene>
    <name evidence="3" type="ORF">PTTG_12384</name>
</gene>
<protein>
    <submittedName>
        <fullName evidence="4">Formyl_trans_N domain-containing protein</fullName>
    </submittedName>
</protein>
<dbReference type="OrthoDB" id="10268103at2759"/>
<dbReference type="EnsemblFungi" id="PTTG_12384-t43_1">
    <property type="protein sequence ID" value="PTTG_12384-t43_1-p1"/>
    <property type="gene ID" value="PTTG_12384"/>
</dbReference>
<evidence type="ECO:0000313" key="4">
    <source>
        <dbReference type="EnsemblFungi" id="PTTG_12384-t43_1-p1"/>
    </source>
</evidence>
<dbReference type="Proteomes" id="UP000005240">
    <property type="component" value="Unassembled WGS sequence"/>
</dbReference>
<dbReference type="Gene3D" id="3.40.50.12230">
    <property type="match status" value="1"/>
</dbReference>
<keyword evidence="5" id="KW-1185">Reference proteome</keyword>
<evidence type="ECO:0000259" key="2">
    <source>
        <dbReference type="Pfam" id="PF00551"/>
    </source>
</evidence>
<dbReference type="InterPro" id="IPR002376">
    <property type="entry name" value="Formyl_transf_N"/>
</dbReference>
<accession>A0A180GGA5</accession>
<proteinExistence type="predicted"/>
<dbReference type="InterPro" id="IPR036477">
    <property type="entry name" value="Formyl_transf_N_sf"/>
</dbReference>
<reference evidence="4 5" key="3">
    <citation type="journal article" date="2017" name="G3 (Bethesda)">
        <title>Comparative analysis highlights variable genome content of wheat rusts and divergence of the mating loci.</title>
        <authorList>
            <person name="Cuomo C.A."/>
            <person name="Bakkeren G."/>
            <person name="Khalil H.B."/>
            <person name="Panwar V."/>
            <person name="Joly D."/>
            <person name="Linning R."/>
            <person name="Sakthikumar S."/>
            <person name="Song X."/>
            <person name="Adiconis X."/>
            <person name="Fan L."/>
            <person name="Goldberg J.M."/>
            <person name="Levin J.Z."/>
            <person name="Young S."/>
            <person name="Zeng Q."/>
            <person name="Anikster Y."/>
            <person name="Bruce M."/>
            <person name="Wang M."/>
            <person name="Yin C."/>
            <person name="McCallum B."/>
            <person name="Szabo L.J."/>
            <person name="Hulbert S."/>
            <person name="Chen X."/>
            <person name="Fellers J.P."/>
        </authorList>
    </citation>
    <scope>NUCLEOTIDE SEQUENCE</scope>
    <source>
        <strain evidence="4">isolate 1-1 / race 1 (BBBD)</strain>
        <strain evidence="5">Isolate 1-1 / race 1 (BBBD)</strain>
    </source>
</reference>
<evidence type="ECO:0000313" key="3">
    <source>
        <dbReference type="EMBL" id="OAV91705.1"/>
    </source>
</evidence>